<dbReference type="InterPro" id="IPR015943">
    <property type="entry name" value="WD40/YVTN_repeat-like_dom_sf"/>
</dbReference>
<evidence type="ECO:0000256" key="1">
    <source>
        <dbReference type="SAM" id="Phobius"/>
    </source>
</evidence>
<organism evidence="2 3">
    <name type="scientific">Candidatus Sungiibacteriota bacterium</name>
    <dbReference type="NCBI Taxonomy" id="2750080"/>
    <lineage>
        <taxon>Bacteria</taxon>
        <taxon>Candidatus Sungiibacteriota</taxon>
    </lineage>
</organism>
<dbReference type="PANTHER" id="PTHR43739:SF5">
    <property type="entry name" value="EXO-ALPHA-SIALIDASE"/>
    <property type="match status" value="1"/>
</dbReference>
<evidence type="ECO:0000313" key="2">
    <source>
        <dbReference type="EMBL" id="MBI2465848.1"/>
    </source>
</evidence>
<dbReference type="Proteomes" id="UP000709672">
    <property type="component" value="Unassembled WGS sequence"/>
</dbReference>
<evidence type="ECO:0008006" key="4">
    <source>
        <dbReference type="Google" id="ProtNLM"/>
    </source>
</evidence>
<dbReference type="Gene3D" id="2.130.10.10">
    <property type="entry name" value="YVTN repeat-like/Quinoprotein amine dehydrogenase"/>
    <property type="match status" value="3"/>
</dbReference>
<comment type="caution">
    <text evidence="2">The sequence shown here is derived from an EMBL/GenBank/DDBJ whole genome shotgun (WGS) entry which is preliminary data.</text>
</comment>
<dbReference type="GO" id="GO:0010411">
    <property type="term" value="P:xyloglucan metabolic process"/>
    <property type="evidence" value="ECO:0007669"/>
    <property type="project" value="TreeGrafter"/>
</dbReference>
<evidence type="ECO:0000313" key="3">
    <source>
        <dbReference type="Proteomes" id="UP000709672"/>
    </source>
</evidence>
<dbReference type="PANTHER" id="PTHR43739">
    <property type="entry name" value="XYLOGLUCANASE (EUROFUNG)"/>
    <property type="match status" value="1"/>
</dbReference>
<keyword evidence="1" id="KW-0812">Transmembrane</keyword>
<keyword evidence="1" id="KW-0472">Membrane</keyword>
<name>A0A931YDC1_9BACT</name>
<keyword evidence="1" id="KW-1133">Transmembrane helix</keyword>
<sequence>MANALKFIVFLAVVISIAGFAVNFYFGNLLTPQAGFFVSVDKGSTWQKFGVLDTGGNINRLNITGLNHNPKDSRILYATTLGSGVYKSVNGGESWHKLTDAHKILSARADVYGLAVDPNFPDYKKKIPDRFYLGVYQNNFGRVLKTEDGGLSFKEVYIAAKPRSPVFDIKIDPNRAHVVWAATGEGLLLKSQDYGETWKLVQEFGSAINSFFINPSNTNQLFVATFTKGIFTSSDGGAGWVDESETLNEFPGSKNIAGVARNPADGQLYLGTRFGLLRSGNFGVNWEPVDIIFPNKALPILDAAFGGRGSSEMYVALANLVYNTKDGGKFWQVRKLGTSKQLNVLWVDPQNNSRIIAGAGK</sequence>
<accession>A0A931YDC1</accession>
<reference evidence="2" key="1">
    <citation type="submission" date="2020-07" db="EMBL/GenBank/DDBJ databases">
        <title>Huge and variable diversity of episymbiotic CPR bacteria and DPANN archaea in groundwater ecosystems.</title>
        <authorList>
            <person name="He C.Y."/>
            <person name="Keren R."/>
            <person name="Whittaker M."/>
            <person name="Farag I.F."/>
            <person name="Doudna J."/>
            <person name="Cate J.H.D."/>
            <person name="Banfield J.F."/>
        </authorList>
    </citation>
    <scope>NUCLEOTIDE SEQUENCE</scope>
    <source>
        <strain evidence="2">NC_groundwater_418_Ag_B-0.1um_45_10</strain>
    </source>
</reference>
<dbReference type="EMBL" id="JACPHQ010000015">
    <property type="protein sequence ID" value="MBI2465848.1"/>
    <property type="molecule type" value="Genomic_DNA"/>
</dbReference>
<dbReference type="SUPFAM" id="SSF110296">
    <property type="entry name" value="Oligoxyloglucan reducing end-specific cellobiohydrolase"/>
    <property type="match status" value="2"/>
</dbReference>
<proteinExistence type="predicted"/>
<gene>
    <name evidence="2" type="ORF">HYV66_01290</name>
</gene>
<feature type="transmembrane region" description="Helical" evidence="1">
    <location>
        <begin position="7"/>
        <end position="26"/>
    </location>
</feature>
<dbReference type="InterPro" id="IPR052025">
    <property type="entry name" value="Xyloglucanase_GH74"/>
</dbReference>
<protein>
    <recommendedName>
        <fullName evidence="4">Sortilin N-terminal domain-containing protein</fullName>
    </recommendedName>
</protein>
<dbReference type="AlphaFoldDB" id="A0A931YDC1"/>